<dbReference type="Proteomes" id="UP001066276">
    <property type="component" value="Chromosome 6"/>
</dbReference>
<dbReference type="InterPro" id="IPR013783">
    <property type="entry name" value="Ig-like_fold"/>
</dbReference>
<reference evidence="1" key="1">
    <citation type="journal article" date="2022" name="bioRxiv">
        <title>Sequencing and chromosome-scale assembly of the giantPleurodeles waltlgenome.</title>
        <authorList>
            <person name="Brown T."/>
            <person name="Elewa A."/>
            <person name="Iarovenko S."/>
            <person name="Subramanian E."/>
            <person name="Araus A.J."/>
            <person name="Petzold A."/>
            <person name="Susuki M."/>
            <person name="Suzuki K.-i.T."/>
            <person name="Hayashi T."/>
            <person name="Toyoda A."/>
            <person name="Oliveira C."/>
            <person name="Osipova E."/>
            <person name="Leigh N.D."/>
            <person name="Simon A."/>
            <person name="Yun M.H."/>
        </authorList>
    </citation>
    <scope>NUCLEOTIDE SEQUENCE</scope>
    <source>
        <strain evidence="1">20211129_DDA</strain>
        <tissue evidence="1">Liver</tissue>
    </source>
</reference>
<dbReference type="AlphaFoldDB" id="A0AAV7R4C2"/>
<dbReference type="InterPro" id="IPR036179">
    <property type="entry name" value="Ig-like_dom_sf"/>
</dbReference>
<sequence length="348" mass="38830">MISTHIYRVSKSHHSTLHLVLSTDATSDLSIVVQQDTVFATVHQSVLLPASYHLRQPQEGVEIRWSVLRNNRHIVSGRNSKCSWDAEAREPVCAGQVEYKDPEYRHRVVLFGNASLLMQDVGLEDAGTYVLSIQTVDALETKVINVSVTPGTDSYSAGVAQSSLAFRFQLQPLPCPLLSRVRSRVVVRSLTDEPRNRALMSFHFYRTNVRNAENSARCLKTAGQHAASDVQSISSCLGDAPLVNRAFAHESNALVDARGMRLRIRRVPAERLRCILGNDATQPDDDDVDESHRKKSRHTYSGILLGCAYSGILPGRWSRRAGHIALNPRRQIVVVRSSTDEPRNRGEY</sequence>
<proteinExistence type="predicted"/>
<organism evidence="1 2">
    <name type="scientific">Pleurodeles waltl</name>
    <name type="common">Iberian ribbed newt</name>
    <dbReference type="NCBI Taxonomy" id="8319"/>
    <lineage>
        <taxon>Eukaryota</taxon>
        <taxon>Metazoa</taxon>
        <taxon>Chordata</taxon>
        <taxon>Craniata</taxon>
        <taxon>Vertebrata</taxon>
        <taxon>Euteleostomi</taxon>
        <taxon>Amphibia</taxon>
        <taxon>Batrachia</taxon>
        <taxon>Caudata</taxon>
        <taxon>Salamandroidea</taxon>
        <taxon>Salamandridae</taxon>
        <taxon>Pleurodelinae</taxon>
        <taxon>Pleurodeles</taxon>
    </lineage>
</organism>
<protein>
    <submittedName>
        <fullName evidence="1">Uncharacterized protein</fullName>
    </submittedName>
</protein>
<dbReference type="EMBL" id="JANPWB010000010">
    <property type="protein sequence ID" value="KAJ1147054.1"/>
    <property type="molecule type" value="Genomic_DNA"/>
</dbReference>
<name>A0AAV7R4C2_PLEWA</name>
<keyword evidence="2" id="KW-1185">Reference proteome</keyword>
<dbReference type="SUPFAM" id="SSF48726">
    <property type="entry name" value="Immunoglobulin"/>
    <property type="match status" value="1"/>
</dbReference>
<gene>
    <name evidence="1" type="ORF">NDU88_013301</name>
</gene>
<dbReference type="Gene3D" id="2.60.40.10">
    <property type="entry name" value="Immunoglobulins"/>
    <property type="match status" value="1"/>
</dbReference>
<comment type="caution">
    <text evidence="1">The sequence shown here is derived from an EMBL/GenBank/DDBJ whole genome shotgun (WGS) entry which is preliminary data.</text>
</comment>
<evidence type="ECO:0000313" key="2">
    <source>
        <dbReference type="Proteomes" id="UP001066276"/>
    </source>
</evidence>
<evidence type="ECO:0000313" key="1">
    <source>
        <dbReference type="EMBL" id="KAJ1147054.1"/>
    </source>
</evidence>
<accession>A0AAV7R4C2</accession>